<evidence type="ECO:0000259" key="1">
    <source>
        <dbReference type="Pfam" id="PF01979"/>
    </source>
</evidence>
<dbReference type="PANTHER" id="PTHR43135:SF3">
    <property type="entry name" value="ALPHA-D-RIBOSE 1-METHYLPHOSPHONATE 5-TRIPHOSPHATE DIPHOSPHATASE"/>
    <property type="match status" value="1"/>
</dbReference>
<gene>
    <name evidence="2" type="ORF">BK664_15780</name>
</gene>
<reference evidence="2 3" key="1">
    <citation type="submission" date="2016-10" db="EMBL/GenBank/DDBJ databases">
        <title>Comparative genome analysis of multiple Pseudomonas spp. focuses on biocontrol and plant growth promoting traits.</title>
        <authorList>
            <person name="Tao X.-Y."/>
            <person name="Taylor C.G."/>
        </authorList>
    </citation>
    <scope>NUCLEOTIDE SEQUENCE [LARGE SCALE GENOMIC DNA]</scope>
    <source>
        <strain evidence="2 3">38D4</strain>
    </source>
</reference>
<evidence type="ECO:0000313" key="3">
    <source>
        <dbReference type="Proteomes" id="UP000286351"/>
    </source>
</evidence>
<dbReference type="Gene3D" id="2.30.40.10">
    <property type="entry name" value="Urease, subunit C, domain 1"/>
    <property type="match status" value="1"/>
</dbReference>
<dbReference type="RefSeq" id="WP_123366566.1">
    <property type="nucleotide sequence ID" value="NZ_MOBO01000013.1"/>
</dbReference>
<dbReference type="GO" id="GO:0016810">
    <property type="term" value="F:hydrolase activity, acting on carbon-nitrogen (but not peptide) bonds"/>
    <property type="evidence" value="ECO:0007669"/>
    <property type="project" value="InterPro"/>
</dbReference>
<dbReference type="PANTHER" id="PTHR43135">
    <property type="entry name" value="ALPHA-D-RIBOSE 1-METHYLPHOSPHONATE 5-TRIPHOSPHATE DIPHOSPHATASE"/>
    <property type="match status" value="1"/>
</dbReference>
<dbReference type="SUPFAM" id="SSF51338">
    <property type="entry name" value="Composite domain of metallo-dependent hydrolases"/>
    <property type="match status" value="1"/>
</dbReference>
<protein>
    <recommendedName>
        <fullName evidence="1">Amidohydrolase-related domain-containing protein</fullName>
    </recommendedName>
</protein>
<dbReference type="AlphaFoldDB" id="A0A423JJI7"/>
<dbReference type="InterPro" id="IPR011059">
    <property type="entry name" value="Metal-dep_hydrolase_composite"/>
</dbReference>
<comment type="caution">
    <text evidence="2">The sequence shown here is derived from an EMBL/GenBank/DDBJ whole genome shotgun (WGS) entry which is preliminary data.</text>
</comment>
<dbReference type="EMBL" id="MOBO01000013">
    <property type="protein sequence ID" value="RON37877.1"/>
    <property type="molecule type" value="Genomic_DNA"/>
</dbReference>
<dbReference type="SUPFAM" id="SSF51556">
    <property type="entry name" value="Metallo-dependent hydrolases"/>
    <property type="match status" value="1"/>
</dbReference>
<proteinExistence type="predicted"/>
<organism evidence="2 3">
    <name type="scientific">Pseudomonas brassicacearum</name>
    <dbReference type="NCBI Taxonomy" id="930166"/>
    <lineage>
        <taxon>Bacteria</taxon>
        <taxon>Pseudomonadati</taxon>
        <taxon>Pseudomonadota</taxon>
        <taxon>Gammaproteobacteria</taxon>
        <taxon>Pseudomonadales</taxon>
        <taxon>Pseudomonadaceae</taxon>
        <taxon>Pseudomonas</taxon>
    </lineage>
</organism>
<dbReference type="Proteomes" id="UP000286351">
    <property type="component" value="Unassembled WGS sequence"/>
</dbReference>
<dbReference type="Pfam" id="PF01979">
    <property type="entry name" value="Amidohydro_1"/>
    <property type="match status" value="1"/>
</dbReference>
<name>A0A423JJI7_9PSED</name>
<feature type="domain" description="Amidohydrolase-related" evidence="1">
    <location>
        <begin position="56"/>
        <end position="436"/>
    </location>
</feature>
<sequence>MSKMAIVGATLIDGTGSQPVPNAVIVFDTNKIISVSAGHVETLPDDVQIIDATGKYVIPGIVNANVHLIDGFSIMLGKGLEYLARFEGRYHEVIEESAQIALRSGMTTVFDTWNAHGPVLYARDRIASGQIPGARIYAAGNIVGMGGPFSADFSKEGRNVTTRTFADRVDTLFEAGVGRRLAALPPEEVRAIIRDYLNSGIDFLKFAISDHILSEAMNPHLTFSERVQRIIAEETRAAGKPLLSHTTSIESLNSAVELGVDAMMHCTLTAQVPIPEYIIENMIKKSVWGEIQPVTNEYQNILEAEGQFFAMYAGGVHRENTIRLIQAGAPILMGTDAGCTDPDNLCDHPHHHLADRPVTLGKDHYLWNRSMHQLGMKPMDILMASTLNVAKAYHKQDVIGSIEVGKWADILILSGNPLENIENFQSIDTIIQGGKIIDRNALPVQKVVTKYPRLEAHQM</sequence>
<accession>A0A423JJI7</accession>
<dbReference type="InterPro" id="IPR051781">
    <property type="entry name" value="Metallo-dep_Hydrolase"/>
</dbReference>
<evidence type="ECO:0000313" key="2">
    <source>
        <dbReference type="EMBL" id="RON37877.1"/>
    </source>
</evidence>
<dbReference type="InterPro" id="IPR006680">
    <property type="entry name" value="Amidohydro-rel"/>
</dbReference>
<dbReference type="InterPro" id="IPR032466">
    <property type="entry name" value="Metal_Hydrolase"/>
</dbReference>
<dbReference type="Gene3D" id="3.20.20.140">
    <property type="entry name" value="Metal-dependent hydrolases"/>
    <property type="match status" value="1"/>
</dbReference>